<evidence type="ECO:0000256" key="3">
    <source>
        <dbReference type="ARBA" id="ARBA00022475"/>
    </source>
</evidence>
<dbReference type="GO" id="GO:0005886">
    <property type="term" value="C:plasma membrane"/>
    <property type="evidence" value="ECO:0007669"/>
    <property type="project" value="UniProtKB-SubCell"/>
</dbReference>
<feature type="transmembrane region" description="Helical" evidence="7">
    <location>
        <begin position="58"/>
        <end position="87"/>
    </location>
</feature>
<feature type="transmembrane region" description="Helical" evidence="7">
    <location>
        <begin position="108"/>
        <end position="131"/>
    </location>
</feature>
<evidence type="ECO:0000256" key="7">
    <source>
        <dbReference type="SAM" id="Phobius"/>
    </source>
</evidence>
<sequence length="146" mass="15530">MIPADVSSLAIRAALGLFFASSGYHKLFVPEVSAKVDGLFARLGVPPVQRRLVKWGEFLGGLGLLAGVLTQPAALGLLIITVGAICLDCWQDVVAKRPRDAFDWIAKAIYLPETLLCLLLLVLLIQGPGLLAGSALLTRLFGIPLI</sequence>
<proteinExistence type="inferred from homology"/>
<dbReference type="PANTHER" id="PTHR33452:SF1">
    <property type="entry name" value="INNER MEMBRANE PROTEIN YPHA-RELATED"/>
    <property type="match status" value="1"/>
</dbReference>
<evidence type="ECO:0000256" key="6">
    <source>
        <dbReference type="ARBA" id="ARBA00023136"/>
    </source>
</evidence>
<protein>
    <recommendedName>
        <fullName evidence="10">DoxX family protein</fullName>
    </recommendedName>
</protein>
<gene>
    <name evidence="8" type="ORF">DI526_05775</name>
</gene>
<organism evidence="8 9">
    <name type="scientific">Caulobacter segnis</name>
    <dbReference type="NCBI Taxonomy" id="88688"/>
    <lineage>
        <taxon>Bacteria</taxon>
        <taxon>Pseudomonadati</taxon>
        <taxon>Pseudomonadota</taxon>
        <taxon>Alphaproteobacteria</taxon>
        <taxon>Caulobacterales</taxon>
        <taxon>Caulobacteraceae</taxon>
        <taxon>Caulobacter</taxon>
    </lineage>
</organism>
<comment type="caution">
    <text evidence="8">The sequence shown here is derived from an EMBL/GenBank/DDBJ whole genome shotgun (WGS) entry which is preliminary data.</text>
</comment>
<evidence type="ECO:0000313" key="9">
    <source>
        <dbReference type="Proteomes" id="UP000249393"/>
    </source>
</evidence>
<dbReference type="AlphaFoldDB" id="A0A2W5VGP9"/>
<keyword evidence="6 7" id="KW-0472">Membrane</keyword>
<reference evidence="8 9" key="1">
    <citation type="submission" date="2017-08" db="EMBL/GenBank/DDBJ databases">
        <title>Infants hospitalized years apart are colonized by the same room-sourced microbial strains.</title>
        <authorList>
            <person name="Brooks B."/>
            <person name="Olm M.R."/>
            <person name="Firek B.A."/>
            <person name="Baker R."/>
            <person name="Thomas B.C."/>
            <person name="Morowitz M.J."/>
            <person name="Banfield J.F."/>
        </authorList>
    </citation>
    <scope>NUCLEOTIDE SEQUENCE [LARGE SCALE GENOMIC DNA]</scope>
    <source>
        <strain evidence="8">S2_003_000_R2_4</strain>
    </source>
</reference>
<dbReference type="InterPro" id="IPR032808">
    <property type="entry name" value="DoxX"/>
</dbReference>
<evidence type="ECO:0000256" key="5">
    <source>
        <dbReference type="ARBA" id="ARBA00022989"/>
    </source>
</evidence>
<evidence type="ECO:0000313" key="8">
    <source>
        <dbReference type="EMBL" id="PZR35796.1"/>
    </source>
</evidence>
<comment type="subcellular location">
    <subcellularLocation>
        <location evidence="1">Cell membrane</location>
        <topology evidence="1">Multi-pass membrane protein</topology>
    </subcellularLocation>
</comment>
<keyword evidence="3" id="KW-1003">Cell membrane</keyword>
<evidence type="ECO:0000256" key="1">
    <source>
        <dbReference type="ARBA" id="ARBA00004651"/>
    </source>
</evidence>
<name>A0A2W5VGP9_9CAUL</name>
<evidence type="ECO:0000256" key="4">
    <source>
        <dbReference type="ARBA" id="ARBA00022692"/>
    </source>
</evidence>
<evidence type="ECO:0008006" key="10">
    <source>
        <dbReference type="Google" id="ProtNLM"/>
    </source>
</evidence>
<dbReference type="Pfam" id="PF07681">
    <property type="entry name" value="DoxX"/>
    <property type="match status" value="1"/>
</dbReference>
<dbReference type="InterPro" id="IPR051907">
    <property type="entry name" value="DoxX-like_oxidoreductase"/>
</dbReference>
<keyword evidence="5 7" id="KW-1133">Transmembrane helix</keyword>
<dbReference type="RefSeq" id="WP_304275266.1">
    <property type="nucleotide sequence ID" value="NZ_QFQZ01000012.1"/>
</dbReference>
<dbReference type="EMBL" id="QFQZ01000012">
    <property type="protein sequence ID" value="PZR35796.1"/>
    <property type="molecule type" value="Genomic_DNA"/>
</dbReference>
<keyword evidence="4 7" id="KW-0812">Transmembrane</keyword>
<accession>A0A2W5VGP9</accession>
<dbReference type="PANTHER" id="PTHR33452">
    <property type="entry name" value="OXIDOREDUCTASE CATD-RELATED"/>
    <property type="match status" value="1"/>
</dbReference>
<evidence type="ECO:0000256" key="2">
    <source>
        <dbReference type="ARBA" id="ARBA00006679"/>
    </source>
</evidence>
<comment type="similarity">
    <text evidence="2">Belongs to the DoxX family.</text>
</comment>
<dbReference type="Proteomes" id="UP000249393">
    <property type="component" value="Unassembled WGS sequence"/>
</dbReference>